<dbReference type="SUPFAM" id="SSF47031">
    <property type="entry name" value="Second domain of FERM"/>
    <property type="match status" value="1"/>
</dbReference>
<gene>
    <name evidence="3" type="ORF">JTE90_025101</name>
</gene>
<name>A0AAV6TST9_9ARAC</name>
<dbReference type="InterPro" id="IPR019748">
    <property type="entry name" value="FERM_central"/>
</dbReference>
<evidence type="ECO:0000313" key="4">
    <source>
        <dbReference type="Proteomes" id="UP000827092"/>
    </source>
</evidence>
<dbReference type="InterPro" id="IPR000299">
    <property type="entry name" value="FERM_domain"/>
</dbReference>
<dbReference type="PANTHER" id="PTHR46221:SF3">
    <property type="entry name" value="FERM AND PDZ DOMAIN-CONTAINING PROTEIN 4"/>
    <property type="match status" value="1"/>
</dbReference>
<sequence>IASKPGAHHLRCVLRVAFVPRDAQDLLKKDPVTFEYLYMQCCNDVVEERYMPELKYETALRLTAVHMQQHCLSTGIAPAGKVTVKTVERACGLERFVPASLLESMRGKELRKLLQHFLKACHKIPSPLHAKLYLLRSVSEAPSYGAKAFPTNITDSNPEMTVLVSPRFGISQISSARGTMPVTLCRLEEVTSLEVQKEDEWSCLLHIRTRDSAARQVHLSLTEKRCGDFVLMLQGYHRLHSGGAELEVVRHTPLHPPPQEDPVPAFHSHHLVHESPWSYPPPSRPPGVRTLDLTTLPPPYMAPSEKYPRSPKPLRSASPSPFDHNMNETVRLRNKTAEGAAEQQNRRARRSSVDERHPGVDYRTSIHMELLLDGNGGGDIDVDVHEARNEELIRRLSEVERMVADAHSYLNTSDKPTTHPPPHEDDEDEDNEEEDEVEIEEDIRRRRSSSAALHHPMMRRDSSFGLHSPDVLHPGPEVCGQNVLDVLRDMREEEEAAERVVCLDPDLIDLTSIPPPATPEVEEAEQVGSGAEPNEVPPPPPVRFFDFVEGTANGGVTPSLDDSLESLLATLSPPHDDTIQSEEETEVDLSAYIIPPPPTSSPGSNEAQEAVIARFVAAAEDIKSFIGGGGDSDLILDSSSSSSSGYDTFPSSLQSEDDSSLSSLGKEAYPNPVVPAHISTSCLEEEVLLSPSSTASSSDSSVVLRQRLEQEMSEERRTTGSCDDLLGSRTDFLSVPDVGMTRSVSWNSLAERVEVEDEEEASTFHPSASLRQNRLRRSFHRPKNGLRTEVTSHNVEAPPINNASPAPNGTMLNHLLPSAAEAPPLNGRPPINGLSPTHSYEQAIRDIAAVILHLRKAGPKCGTATPINKETERVKVCAARDVLASESRRFVAASKLFVRQAMDRDKDGAEVPSKAHLSACISLLGRMAAVGEAVAVRLGGGALLLEGLEAVALAHLRTVEAVRGAEPGRLMRCATQLAEALTALMRTLRTIC</sequence>
<feature type="non-terminal residue" evidence="3">
    <location>
        <position position="1"/>
    </location>
</feature>
<feature type="region of interest" description="Disordered" evidence="1">
    <location>
        <begin position="639"/>
        <end position="667"/>
    </location>
</feature>
<feature type="region of interest" description="Disordered" evidence="1">
    <location>
        <begin position="409"/>
        <end position="469"/>
    </location>
</feature>
<organism evidence="3 4">
    <name type="scientific">Oedothorax gibbosus</name>
    <dbReference type="NCBI Taxonomy" id="931172"/>
    <lineage>
        <taxon>Eukaryota</taxon>
        <taxon>Metazoa</taxon>
        <taxon>Ecdysozoa</taxon>
        <taxon>Arthropoda</taxon>
        <taxon>Chelicerata</taxon>
        <taxon>Arachnida</taxon>
        <taxon>Araneae</taxon>
        <taxon>Araneomorphae</taxon>
        <taxon>Entelegynae</taxon>
        <taxon>Araneoidea</taxon>
        <taxon>Linyphiidae</taxon>
        <taxon>Erigoninae</taxon>
        <taxon>Oedothorax</taxon>
    </lineage>
</organism>
<feature type="region of interest" description="Disordered" evidence="1">
    <location>
        <begin position="276"/>
        <end position="361"/>
    </location>
</feature>
<feature type="region of interest" description="Disordered" evidence="1">
    <location>
        <begin position="513"/>
        <end position="539"/>
    </location>
</feature>
<feature type="domain" description="FERM" evidence="2">
    <location>
        <begin position="1"/>
        <end position="244"/>
    </location>
</feature>
<evidence type="ECO:0000259" key="2">
    <source>
        <dbReference type="PROSITE" id="PS50057"/>
    </source>
</evidence>
<dbReference type="PANTHER" id="PTHR46221">
    <property type="entry name" value="FERM AND PDZ DOMAIN-CONTAINING PROTEIN FAMILY MEMBER"/>
    <property type="match status" value="1"/>
</dbReference>
<dbReference type="InterPro" id="IPR035963">
    <property type="entry name" value="FERM_2"/>
</dbReference>
<comment type="caution">
    <text evidence="3">The sequence shown here is derived from an EMBL/GenBank/DDBJ whole genome shotgun (WGS) entry which is preliminary data.</text>
</comment>
<dbReference type="InterPro" id="IPR014352">
    <property type="entry name" value="FERM/acyl-CoA-bd_prot_sf"/>
</dbReference>
<dbReference type="EMBL" id="JAFNEN010001177">
    <property type="protein sequence ID" value="KAG8174621.1"/>
    <property type="molecule type" value="Genomic_DNA"/>
</dbReference>
<accession>A0AAV6TST9</accession>
<dbReference type="AlphaFoldDB" id="A0AAV6TST9"/>
<dbReference type="SUPFAM" id="SSF50729">
    <property type="entry name" value="PH domain-like"/>
    <property type="match status" value="1"/>
</dbReference>
<feature type="compositionally biased region" description="Acidic residues" evidence="1">
    <location>
        <begin position="424"/>
        <end position="441"/>
    </location>
</feature>
<dbReference type="Gene3D" id="1.20.80.10">
    <property type="match status" value="1"/>
</dbReference>
<evidence type="ECO:0000313" key="3">
    <source>
        <dbReference type="EMBL" id="KAG8174621.1"/>
    </source>
</evidence>
<dbReference type="PROSITE" id="PS50057">
    <property type="entry name" value="FERM_3"/>
    <property type="match status" value="1"/>
</dbReference>
<dbReference type="Pfam" id="PF00373">
    <property type="entry name" value="FERM_M"/>
    <property type="match status" value="1"/>
</dbReference>
<protein>
    <recommendedName>
        <fullName evidence="2">FERM domain-containing protein</fullName>
    </recommendedName>
</protein>
<reference evidence="3 4" key="1">
    <citation type="journal article" date="2022" name="Nat. Ecol. Evol.">
        <title>A masculinizing supergene underlies an exaggerated male reproductive morph in a spider.</title>
        <authorList>
            <person name="Hendrickx F."/>
            <person name="De Corte Z."/>
            <person name="Sonet G."/>
            <person name="Van Belleghem S.M."/>
            <person name="Kostlbacher S."/>
            <person name="Vangestel C."/>
        </authorList>
    </citation>
    <scope>NUCLEOTIDE SEQUENCE [LARGE SCALE GENOMIC DNA]</scope>
    <source>
        <strain evidence="3">W744_W776</strain>
    </source>
</reference>
<proteinExistence type="predicted"/>
<evidence type="ECO:0000256" key="1">
    <source>
        <dbReference type="SAM" id="MobiDB-lite"/>
    </source>
</evidence>
<feature type="compositionally biased region" description="Basic and acidic residues" evidence="1">
    <location>
        <begin position="351"/>
        <end position="361"/>
    </location>
</feature>
<dbReference type="Proteomes" id="UP000827092">
    <property type="component" value="Unassembled WGS sequence"/>
</dbReference>
<keyword evidence="4" id="KW-1185">Reference proteome</keyword>